<feature type="non-terminal residue" evidence="6">
    <location>
        <position position="1"/>
    </location>
</feature>
<evidence type="ECO:0000259" key="5">
    <source>
        <dbReference type="Pfam" id="PF01494"/>
    </source>
</evidence>
<keyword evidence="2" id="KW-0285">Flavoprotein</keyword>
<dbReference type="Proteomes" id="UP000696485">
    <property type="component" value="Unassembled WGS sequence"/>
</dbReference>
<dbReference type="GO" id="GO:0004497">
    <property type="term" value="F:monooxygenase activity"/>
    <property type="evidence" value="ECO:0007669"/>
    <property type="project" value="InterPro"/>
</dbReference>
<evidence type="ECO:0000256" key="4">
    <source>
        <dbReference type="ARBA" id="ARBA00023002"/>
    </source>
</evidence>
<sequence>MTVEPLDFYGNPPEYLRIKPEPYHPKILIAGAGIGGLTLGLLLNKANIDFEILEQKAEIKPLGSAVALGTAIAPLLQQLGIYDEFKKLGKPYTQLELFNEDLTPELVQDCSWIQEASTYQEYVLSKADLSSFLLRHLPAEKVHLNKRVLSFDQDDYDVVVRCSDGSVLQGDLLVGADGTHSTVRQHLYKILKARGVLPVADEQPLPYSSVALTGETEVLSEEEFPKLKERVSQFASILGTDNMCT</sequence>
<dbReference type="SUPFAM" id="SSF51905">
    <property type="entry name" value="FAD/NAD(P)-binding domain"/>
    <property type="match status" value="1"/>
</dbReference>
<dbReference type="PANTHER" id="PTHR47356">
    <property type="entry name" value="FAD-DEPENDENT MONOOXYGENASE ASQG-RELATED"/>
    <property type="match status" value="1"/>
</dbReference>
<proteinExistence type="inferred from homology"/>
<dbReference type="AlphaFoldDB" id="A0A9P5VIG9"/>
<comment type="similarity">
    <text evidence="1">Belongs to the paxM FAD-dependent monooxygenase family.</text>
</comment>
<dbReference type="InterPro" id="IPR036188">
    <property type="entry name" value="FAD/NAD-bd_sf"/>
</dbReference>
<dbReference type="PRINTS" id="PR00420">
    <property type="entry name" value="RNGMNOXGNASE"/>
</dbReference>
<protein>
    <recommendedName>
        <fullName evidence="5">FAD-binding domain-containing protein</fullName>
    </recommendedName>
</protein>
<dbReference type="EMBL" id="JAAAUY010000842">
    <property type="protein sequence ID" value="KAF9325978.1"/>
    <property type="molecule type" value="Genomic_DNA"/>
</dbReference>
<accession>A0A9P5VIG9</accession>
<reference evidence="6" key="1">
    <citation type="journal article" date="2020" name="Fungal Divers.">
        <title>Resolving the Mortierellaceae phylogeny through synthesis of multi-gene phylogenetics and phylogenomics.</title>
        <authorList>
            <person name="Vandepol N."/>
            <person name="Liber J."/>
            <person name="Desiro A."/>
            <person name="Na H."/>
            <person name="Kennedy M."/>
            <person name="Barry K."/>
            <person name="Grigoriev I.V."/>
            <person name="Miller A.N."/>
            <person name="O'Donnell K."/>
            <person name="Stajich J.E."/>
            <person name="Bonito G."/>
        </authorList>
    </citation>
    <scope>NUCLEOTIDE SEQUENCE</scope>
    <source>
        <strain evidence="6">NVP1</strain>
    </source>
</reference>
<evidence type="ECO:0000256" key="1">
    <source>
        <dbReference type="ARBA" id="ARBA00007992"/>
    </source>
</evidence>
<dbReference type="GO" id="GO:0071949">
    <property type="term" value="F:FAD binding"/>
    <property type="evidence" value="ECO:0007669"/>
    <property type="project" value="InterPro"/>
</dbReference>
<gene>
    <name evidence="6" type="ORF">BG006_010557</name>
</gene>
<evidence type="ECO:0000313" key="6">
    <source>
        <dbReference type="EMBL" id="KAF9325978.1"/>
    </source>
</evidence>
<keyword evidence="4" id="KW-0560">Oxidoreductase</keyword>
<evidence type="ECO:0000256" key="3">
    <source>
        <dbReference type="ARBA" id="ARBA00022827"/>
    </source>
</evidence>
<dbReference type="PANTHER" id="PTHR47356:SF2">
    <property type="entry name" value="FAD-BINDING DOMAIN-CONTAINING PROTEIN-RELATED"/>
    <property type="match status" value="1"/>
</dbReference>
<dbReference type="Pfam" id="PF01494">
    <property type="entry name" value="FAD_binding_3"/>
    <property type="match status" value="1"/>
</dbReference>
<keyword evidence="7" id="KW-1185">Reference proteome</keyword>
<evidence type="ECO:0000256" key="2">
    <source>
        <dbReference type="ARBA" id="ARBA00022630"/>
    </source>
</evidence>
<dbReference type="InterPro" id="IPR002938">
    <property type="entry name" value="FAD-bd"/>
</dbReference>
<dbReference type="InterPro" id="IPR050562">
    <property type="entry name" value="FAD_mOase_fung"/>
</dbReference>
<dbReference type="Gene3D" id="3.50.50.60">
    <property type="entry name" value="FAD/NAD(P)-binding domain"/>
    <property type="match status" value="1"/>
</dbReference>
<organism evidence="6 7">
    <name type="scientific">Podila minutissima</name>
    <dbReference type="NCBI Taxonomy" id="64525"/>
    <lineage>
        <taxon>Eukaryota</taxon>
        <taxon>Fungi</taxon>
        <taxon>Fungi incertae sedis</taxon>
        <taxon>Mucoromycota</taxon>
        <taxon>Mortierellomycotina</taxon>
        <taxon>Mortierellomycetes</taxon>
        <taxon>Mortierellales</taxon>
        <taxon>Mortierellaceae</taxon>
        <taxon>Podila</taxon>
    </lineage>
</organism>
<name>A0A9P5VIG9_9FUNG</name>
<feature type="domain" description="FAD-binding" evidence="5">
    <location>
        <begin position="27"/>
        <end position="187"/>
    </location>
</feature>
<comment type="caution">
    <text evidence="6">The sequence shown here is derived from an EMBL/GenBank/DDBJ whole genome shotgun (WGS) entry which is preliminary data.</text>
</comment>
<evidence type="ECO:0000313" key="7">
    <source>
        <dbReference type="Proteomes" id="UP000696485"/>
    </source>
</evidence>
<keyword evidence="3" id="KW-0274">FAD</keyword>